<gene>
    <name evidence="1" type="ORF">A6A20_05330</name>
</gene>
<name>A0A9X4SHX0_9PAST</name>
<reference evidence="1" key="1">
    <citation type="submission" date="2016-03" db="EMBL/GenBank/DDBJ databases">
        <title>Co-evolution between Pasteurellaceae and their hosts.</title>
        <authorList>
            <person name="Hansen M.J."/>
            <person name="Bojesen A.M."/>
            <person name="Planet P."/>
        </authorList>
    </citation>
    <scope>NUCLEOTIDE SEQUENCE</scope>
    <source>
        <strain evidence="1">146/S8/89</strain>
    </source>
</reference>
<protein>
    <submittedName>
        <fullName evidence="1">Uncharacterized protein</fullName>
    </submittedName>
</protein>
<evidence type="ECO:0000313" key="1">
    <source>
        <dbReference type="EMBL" id="MDG6895062.1"/>
    </source>
</evidence>
<sequence>MKTYEYIVLWDLIDDTPEVEEILKEIEGKQWTSFKSNSSTLFLVAEQILEKNHDEWEIYDEDDGVFIVVKENNSDYWELHRVSIVYQLSTTSEEILSVEY</sequence>
<dbReference type="AlphaFoldDB" id="A0A9X4SHX0"/>
<dbReference type="Proteomes" id="UP001155500">
    <property type="component" value="Unassembled WGS sequence"/>
</dbReference>
<dbReference type="RefSeq" id="WP_279572500.1">
    <property type="nucleotide sequence ID" value="NZ_LWID01000001.1"/>
</dbReference>
<accession>A0A9X4SHX0</accession>
<keyword evidence="2" id="KW-1185">Reference proteome</keyword>
<organism evidence="1 2">
    <name type="scientific">Volucribacter amazonae</name>
    <dbReference type="NCBI Taxonomy" id="256731"/>
    <lineage>
        <taxon>Bacteria</taxon>
        <taxon>Pseudomonadati</taxon>
        <taxon>Pseudomonadota</taxon>
        <taxon>Gammaproteobacteria</taxon>
        <taxon>Pasteurellales</taxon>
        <taxon>Pasteurellaceae</taxon>
        <taxon>Volucribacter</taxon>
    </lineage>
</organism>
<evidence type="ECO:0000313" key="2">
    <source>
        <dbReference type="Proteomes" id="UP001155500"/>
    </source>
</evidence>
<proteinExistence type="predicted"/>
<dbReference type="EMBL" id="LWID01000001">
    <property type="protein sequence ID" value="MDG6895062.1"/>
    <property type="molecule type" value="Genomic_DNA"/>
</dbReference>
<comment type="caution">
    <text evidence="1">The sequence shown here is derived from an EMBL/GenBank/DDBJ whole genome shotgun (WGS) entry which is preliminary data.</text>
</comment>